<dbReference type="EMBL" id="CP013862">
    <property type="protein sequence ID" value="ALX50121.1"/>
    <property type="molecule type" value="Genomic_DNA"/>
</dbReference>
<dbReference type="STRING" id="1472767.AOX59_16980"/>
<proteinExistence type="predicted"/>
<organism evidence="1 2">
    <name type="scientific">Lentibacillus amyloliquefaciens</name>
    <dbReference type="NCBI Taxonomy" id="1472767"/>
    <lineage>
        <taxon>Bacteria</taxon>
        <taxon>Bacillati</taxon>
        <taxon>Bacillota</taxon>
        <taxon>Bacilli</taxon>
        <taxon>Bacillales</taxon>
        <taxon>Bacillaceae</taxon>
        <taxon>Lentibacillus</taxon>
    </lineage>
</organism>
<evidence type="ECO:0000313" key="2">
    <source>
        <dbReference type="Proteomes" id="UP000050331"/>
    </source>
</evidence>
<gene>
    <name evidence="1" type="ORF">AOX59_16980</name>
</gene>
<keyword evidence="2" id="KW-1185">Reference proteome</keyword>
<sequence>MPLYKHSGDSDKKNRPVWSGGDTKMIKNKISFEVFFKQNELRFQYYIRNLEIGLYHEFFYEGIVFMWQPYRQYQPDLGPMATYFNYVIRRHLIRN</sequence>
<reference evidence="1 2" key="1">
    <citation type="submission" date="2016-01" db="EMBL/GenBank/DDBJ databases">
        <title>Complete genome sequence of strain Lentibacillus amyloliquefaciens LAM0015T isolated from saline sediment.</title>
        <authorList>
            <person name="Wang J.-L."/>
            <person name="He M.-X."/>
        </authorList>
    </citation>
    <scope>NUCLEOTIDE SEQUENCE [LARGE SCALE GENOMIC DNA]</scope>
    <source>
        <strain evidence="1 2">LAM0015</strain>
    </source>
</reference>
<protein>
    <submittedName>
        <fullName evidence="1">Uncharacterized protein</fullName>
    </submittedName>
</protein>
<dbReference type="AlphaFoldDB" id="A0A0U4EI21"/>
<name>A0A0U4EI21_9BACI</name>
<dbReference type="KEGG" id="lao:AOX59_16980"/>
<dbReference type="Proteomes" id="UP000050331">
    <property type="component" value="Chromosome"/>
</dbReference>
<evidence type="ECO:0000313" key="1">
    <source>
        <dbReference type="EMBL" id="ALX50121.1"/>
    </source>
</evidence>
<accession>A0A0U4EI21</accession>